<evidence type="ECO:0000313" key="1">
    <source>
        <dbReference type="EMBL" id="GID57675.1"/>
    </source>
</evidence>
<name>A0ABQ3XGY4_9ACTN</name>
<comment type="caution">
    <text evidence="1">The sequence shown here is derived from an EMBL/GenBank/DDBJ whole genome shotgun (WGS) entry which is preliminary data.</text>
</comment>
<dbReference type="RefSeq" id="WP_203800806.1">
    <property type="nucleotide sequence ID" value="NZ_BAAAQE010000099.1"/>
</dbReference>
<reference evidence="1 2" key="1">
    <citation type="submission" date="2021-01" db="EMBL/GenBank/DDBJ databases">
        <title>Whole genome shotgun sequence of Actinoplanes couchii NBRC 106145.</title>
        <authorList>
            <person name="Komaki H."/>
            <person name="Tamura T."/>
        </authorList>
    </citation>
    <scope>NUCLEOTIDE SEQUENCE [LARGE SCALE GENOMIC DNA]</scope>
    <source>
        <strain evidence="1 2">NBRC 106145</strain>
    </source>
</reference>
<organism evidence="1 2">
    <name type="scientific">Actinoplanes couchii</name>
    <dbReference type="NCBI Taxonomy" id="403638"/>
    <lineage>
        <taxon>Bacteria</taxon>
        <taxon>Bacillati</taxon>
        <taxon>Actinomycetota</taxon>
        <taxon>Actinomycetes</taxon>
        <taxon>Micromonosporales</taxon>
        <taxon>Micromonosporaceae</taxon>
        <taxon>Actinoplanes</taxon>
    </lineage>
</organism>
<accession>A0ABQ3XGY4</accession>
<evidence type="ECO:0000313" key="2">
    <source>
        <dbReference type="Proteomes" id="UP000612282"/>
    </source>
</evidence>
<dbReference type="EMBL" id="BOMG01000075">
    <property type="protein sequence ID" value="GID57675.1"/>
    <property type="molecule type" value="Genomic_DNA"/>
</dbReference>
<gene>
    <name evidence="1" type="ORF">Aco03nite_060790</name>
</gene>
<sequence>MDRWSTVLDHLASALPYGGRMVLIEGSSLVADRLADRIRDRGLPCVRLSEESETWRDLTAGAVVIADGPGWRERLPSGDWDLSVRVRTSREHPHDEAHVVMDLHDPEWPVIRHMDPLLVPGDFWYRIESRAFFATRAATWDSKFGSDLPAYASAMAPSPVAARRAARRAGAPGDDRGDRLGAADIRGRGVPLLRGRGPQVMLGRFR</sequence>
<keyword evidence="2" id="KW-1185">Reference proteome</keyword>
<protein>
    <submittedName>
        <fullName evidence="1">Uncharacterized protein</fullName>
    </submittedName>
</protein>
<proteinExistence type="predicted"/>
<dbReference type="Proteomes" id="UP000612282">
    <property type="component" value="Unassembled WGS sequence"/>
</dbReference>